<feature type="chain" id="PRO_5001708661" description="PEP-CTERM sorting domain-containing protein" evidence="2">
    <location>
        <begin position="24"/>
        <end position="265"/>
    </location>
</feature>
<feature type="signal peptide" evidence="2">
    <location>
        <begin position="1"/>
        <end position="23"/>
    </location>
</feature>
<evidence type="ECO:0000256" key="1">
    <source>
        <dbReference type="SAM" id="Phobius"/>
    </source>
</evidence>
<dbReference type="AlphaFoldDB" id="A0A075NV76"/>
<sequence>MKKSNLIKLIALPVLLACGFAKAAVVTETVSGSVSGGPIGSSGSLYDTYEDLSIPTFDSSLGTLVNVSLSFSGTTYGEIELDNDDPDNGSNTAKEITAELTLRFGLWSSETGNSNANQSNLLMGLALGSYDPFTNNFTGPTYIEMVDPESSVTIGNLADGDSSDVAETASDTLNIDSSTTGTAYTLGDFIGNGTDTVSLFFSTLSQTVADASGAAGVSWDYEAISSLNYVYTYENTIVSASGPNTLGIFCGVLIFLGMVNRKKIS</sequence>
<dbReference type="GeneID" id="78254779"/>
<keyword evidence="1" id="KW-1133">Transmembrane helix</keyword>
<proteinExistence type="predicted"/>
<dbReference type="KEGG" id="aal:EP13_07615"/>
<keyword evidence="2" id="KW-0732">Signal</keyword>
<evidence type="ECO:0008006" key="5">
    <source>
        <dbReference type="Google" id="ProtNLM"/>
    </source>
</evidence>
<protein>
    <recommendedName>
        <fullName evidence="5">PEP-CTERM sorting domain-containing protein</fullName>
    </recommendedName>
</protein>
<keyword evidence="1" id="KW-0472">Membrane</keyword>
<dbReference type="Proteomes" id="UP000056090">
    <property type="component" value="Chromosome"/>
</dbReference>
<evidence type="ECO:0000313" key="3">
    <source>
        <dbReference type="EMBL" id="AIF98559.1"/>
    </source>
</evidence>
<gene>
    <name evidence="3" type="ORF">EP13_07615</name>
</gene>
<accession>A0A075NV76</accession>
<keyword evidence="4" id="KW-1185">Reference proteome</keyword>
<organism evidence="3 4">
    <name type="scientific">Alteromonas australica</name>
    <dbReference type="NCBI Taxonomy" id="589873"/>
    <lineage>
        <taxon>Bacteria</taxon>
        <taxon>Pseudomonadati</taxon>
        <taxon>Pseudomonadota</taxon>
        <taxon>Gammaproteobacteria</taxon>
        <taxon>Alteromonadales</taxon>
        <taxon>Alteromonadaceae</taxon>
        <taxon>Alteromonas/Salinimonas group</taxon>
        <taxon>Alteromonas</taxon>
    </lineage>
</organism>
<reference evidence="3 4" key="1">
    <citation type="submission" date="2014-06" db="EMBL/GenBank/DDBJ databases">
        <title>Genomes of Alteromonas australica, a world apart.</title>
        <authorList>
            <person name="Gonzaga A."/>
            <person name="Lopez-Perez M."/>
            <person name="Rodriguez-Valera F."/>
        </authorList>
    </citation>
    <scope>NUCLEOTIDE SEQUENCE [LARGE SCALE GENOMIC DNA]</scope>
    <source>
        <strain evidence="3 4">H 17</strain>
    </source>
</reference>
<evidence type="ECO:0000256" key="2">
    <source>
        <dbReference type="SAM" id="SignalP"/>
    </source>
</evidence>
<name>A0A075NV76_9ALTE</name>
<dbReference type="NCBIfam" id="NF033208">
    <property type="entry name" value="choice_anch_E"/>
    <property type="match status" value="1"/>
</dbReference>
<keyword evidence="1" id="KW-0812">Transmembrane</keyword>
<evidence type="ECO:0000313" key="4">
    <source>
        <dbReference type="Proteomes" id="UP000056090"/>
    </source>
</evidence>
<dbReference type="RefSeq" id="WP_044056737.1">
    <property type="nucleotide sequence ID" value="NZ_CBCSKJ010000001.1"/>
</dbReference>
<dbReference type="EMBL" id="CP008849">
    <property type="protein sequence ID" value="AIF98559.1"/>
    <property type="molecule type" value="Genomic_DNA"/>
</dbReference>
<feature type="transmembrane region" description="Helical" evidence="1">
    <location>
        <begin position="237"/>
        <end position="259"/>
    </location>
</feature>